<keyword evidence="7" id="KW-1185">Reference proteome</keyword>
<reference evidence="6" key="1">
    <citation type="submission" date="2022-12" db="EMBL/GenBank/DDBJ databases">
        <authorList>
            <person name="Petersen C."/>
        </authorList>
    </citation>
    <scope>NUCLEOTIDE SEQUENCE</scope>
    <source>
        <strain evidence="6">IBT 35675</strain>
    </source>
</reference>
<dbReference type="InterPro" id="IPR036864">
    <property type="entry name" value="Zn2-C6_fun-type_DNA-bd_sf"/>
</dbReference>
<dbReference type="GO" id="GO:0000981">
    <property type="term" value="F:DNA-binding transcription factor activity, RNA polymerase II-specific"/>
    <property type="evidence" value="ECO:0007669"/>
    <property type="project" value="InterPro"/>
</dbReference>
<dbReference type="EMBL" id="JAPZBR010000003">
    <property type="protein sequence ID" value="KAJ5357933.1"/>
    <property type="molecule type" value="Genomic_DNA"/>
</dbReference>
<feature type="domain" description="Zn(2)-C6 fungal-type" evidence="5">
    <location>
        <begin position="65"/>
        <end position="93"/>
    </location>
</feature>
<dbReference type="PANTHER" id="PTHR38111">
    <property type="entry name" value="ZN(2)-C6 FUNGAL-TYPE DOMAIN-CONTAINING PROTEIN-RELATED"/>
    <property type="match status" value="1"/>
</dbReference>
<dbReference type="InterPro" id="IPR053178">
    <property type="entry name" value="Osmoadaptation_assoc"/>
</dbReference>
<evidence type="ECO:0000259" key="5">
    <source>
        <dbReference type="PROSITE" id="PS50048"/>
    </source>
</evidence>
<keyword evidence="1" id="KW-0805">Transcription regulation</keyword>
<dbReference type="GO" id="GO:0008270">
    <property type="term" value="F:zinc ion binding"/>
    <property type="evidence" value="ECO:0007669"/>
    <property type="project" value="InterPro"/>
</dbReference>
<dbReference type="SMART" id="SM00066">
    <property type="entry name" value="GAL4"/>
    <property type="match status" value="1"/>
</dbReference>
<comment type="caution">
    <text evidence="6">The sequence shown here is derived from an EMBL/GenBank/DDBJ whole genome shotgun (WGS) entry which is preliminary data.</text>
</comment>
<dbReference type="Proteomes" id="UP001148299">
    <property type="component" value="Unassembled WGS sequence"/>
</dbReference>
<keyword evidence="2" id="KW-0238">DNA-binding</keyword>
<dbReference type="PANTHER" id="PTHR38111:SF9">
    <property type="entry name" value="ZN(2)-C6 FUNGAL-TYPE DOMAIN-CONTAINING PROTEIN"/>
    <property type="match status" value="1"/>
</dbReference>
<sequence>MLEGNVTMQDLSARRSLRSGRSACSIDLDLLHQPAFDWTPYPIYAASHQPPLHNAMVGTGGRSKGCRTCRRRKVKCDEGRPLCQRCHKAGFECDGYVEFLHFIDETSRLKKKAAQRLSLPNSGFTSLDTSKPGPYQVPDFNKINSNFPLKVNPAWNENDILNTYLFRGIFDWNEDSGSPPAPAWDSILLREDQQPELSKASVRALSMVYFAKINKQYQFMLRGAKLYTQALGILQVKLQCSEQAVGDDVLVAIILLATYELICLTHPEAWLSHYKGLAKLAIGYIVERKRCFLEEPSWKTIPWAKRGLESKTSSDLLDDILCDIPGILEDLSTALSQHPSVPGNTEFTTWYIPRVLSTLEALYSWRWTWELEFPNSTFITTPVHSDSIQSLPPSPFKSIIWFSNPHRATELILYNAMRLILTRSLEIAGLRQDTNQQQDVNDPLLPMEGNRHEIATEICRMADYHLSCFRRNSGAFMLVFPLNVAYLHLDPSATEIRSWLQSVMAVIADSHGLEIGRFENTPRKIADVHGGLQ</sequence>
<evidence type="ECO:0000313" key="7">
    <source>
        <dbReference type="Proteomes" id="UP001148299"/>
    </source>
</evidence>
<keyword evidence="3" id="KW-0804">Transcription</keyword>
<dbReference type="GO" id="GO:0003677">
    <property type="term" value="F:DNA binding"/>
    <property type="evidence" value="ECO:0007669"/>
    <property type="project" value="UniProtKB-KW"/>
</dbReference>
<evidence type="ECO:0000256" key="3">
    <source>
        <dbReference type="ARBA" id="ARBA00023163"/>
    </source>
</evidence>
<keyword evidence="4" id="KW-0539">Nucleus</keyword>
<reference evidence="6" key="2">
    <citation type="journal article" date="2023" name="IMA Fungus">
        <title>Comparative genomic study of the Penicillium genus elucidates a diverse pangenome and 15 lateral gene transfer events.</title>
        <authorList>
            <person name="Petersen C."/>
            <person name="Sorensen T."/>
            <person name="Nielsen M.R."/>
            <person name="Sondergaard T.E."/>
            <person name="Sorensen J.L."/>
            <person name="Fitzpatrick D.A."/>
            <person name="Frisvad J.C."/>
            <person name="Nielsen K.L."/>
        </authorList>
    </citation>
    <scope>NUCLEOTIDE SEQUENCE</scope>
    <source>
        <strain evidence="6">IBT 35675</strain>
    </source>
</reference>
<evidence type="ECO:0000256" key="4">
    <source>
        <dbReference type="ARBA" id="ARBA00023242"/>
    </source>
</evidence>
<evidence type="ECO:0000256" key="1">
    <source>
        <dbReference type="ARBA" id="ARBA00023015"/>
    </source>
</evidence>
<evidence type="ECO:0000313" key="6">
    <source>
        <dbReference type="EMBL" id="KAJ5357933.1"/>
    </source>
</evidence>
<name>A0A9W9RCY2_PENBR</name>
<accession>A0A9W9RCY2</accession>
<dbReference type="AlphaFoldDB" id="A0A9W9RCY2"/>
<dbReference type="SUPFAM" id="SSF57701">
    <property type="entry name" value="Zn2/Cys6 DNA-binding domain"/>
    <property type="match status" value="1"/>
</dbReference>
<evidence type="ECO:0000256" key="2">
    <source>
        <dbReference type="ARBA" id="ARBA00023125"/>
    </source>
</evidence>
<dbReference type="Pfam" id="PF00172">
    <property type="entry name" value="Zn_clus"/>
    <property type="match status" value="1"/>
</dbReference>
<dbReference type="InterPro" id="IPR001138">
    <property type="entry name" value="Zn2Cys6_DnaBD"/>
</dbReference>
<protein>
    <recommendedName>
        <fullName evidence="5">Zn(2)-C6 fungal-type domain-containing protein</fullName>
    </recommendedName>
</protein>
<dbReference type="CDD" id="cd00067">
    <property type="entry name" value="GAL4"/>
    <property type="match status" value="1"/>
</dbReference>
<proteinExistence type="predicted"/>
<dbReference type="Gene3D" id="4.10.240.10">
    <property type="entry name" value="Zn(2)-C6 fungal-type DNA-binding domain"/>
    <property type="match status" value="1"/>
</dbReference>
<organism evidence="6 7">
    <name type="scientific">Penicillium brevicompactum</name>
    <dbReference type="NCBI Taxonomy" id="5074"/>
    <lineage>
        <taxon>Eukaryota</taxon>
        <taxon>Fungi</taxon>
        <taxon>Dikarya</taxon>
        <taxon>Ascomycota</taxon>
        <taxon>Pezizomycotina</taxon>
        <taxon>Eurotiomycetes</taxon>
        <taxon>Eurotiomycetidae</taxon>
        <taxon>Eurotiales</taxon>
        <taxon>Aspergillaceae</taxon>
        <taxon>Penicillium</taxon>
    </lineage>
</organism>
<gene>
    <name evidence="6" type="ORF">N7541_005091</name>
</gene>
<dbReference type="PROSITE" id="PS00463">
    <property type="entry name" value="ZN2_CY6_FUNGAL_1"/>
    <property type="match status" value="1"/>
</dbReference>
<dbReference type="PROSITE" id="PS50048">
    <property type="entry name" value="ZN2_CY6_FUNGAL_2"/>
    <property type="match status" value="1"/>
</dbReference>